<keyword evidence="5" id="KW-1185">Reference proteome</keyword>
<dbReference type="RefSeq" id="WP_381497349.1">
    <property type="nucleotide sequence ID" value="NZ_JBHUOM010000001.1"/>
</dbReference>
<evidence type="ECO:0000256" key="1">
    <source>
        <dbReference type="ARBA" id="ARBA00022729"/>
    </source>
</evidence>
<dbReference type="Proteomes" id="UP001597512">
    <property type="component" value="Unassembled WGS sequence"/>
</dbReference>
<dbReference type="InterPro" id="IPR008979">
    <property type="entry name" value="Galactose-bd-like_sf"/>
</dbReference>
<sequence>MKRRTFLKNSSTAGLVAIITPSGIINVSESQAALESSAAESFAEAFLHPPTSARAQVWWHWMNGNVTADGITRDLEAMKQIGLGGFQNFDAGTGIPKGPVVYLSPEWLKLKEHAIKEADRLGLEFTMHNCPGWSSSGGPWITPELAMQQVTWSEAYVIGGKAVTVTLPNPMSKLGYYRDVSVIAFPSLPGEVDLASLVSKATTSGSAEPVSAEKLSGNEGVIVQSAAGNQPTYLQVEFNQPYEARSIAFLSKSVGSSGGGQGGGFGAGPAITLESSDDGVQFRTVASINAGRSPETTLSLSEFPATKARYFRLTSPGARQYAQMRFSGTARLADWQKKTNNAFAVMGVSDDQDGKSKAAINPDSIVDITKFMDKDGVLQWNAPTGNWTILRIGYTPKGELNRSAPDTGAGLECDKYSSAAIDFHFNKMMEHLLPTLKPLTKKGKVGLLIDSYEVGMQNWTAQFPQEFQKRSGYSLLTYLPTLTGRIVGNVDTTERFLWDLRRTQADLMADNYYGRFRELCHQQGIVAYAEPYDRGPMEEMQIGARMDVNMGEFWNGLSSLFQNNLTMHRTTKLAASIAHINGKNAGGGTLDSPQIVGAEAFTGEPESSRWQEYPFAMKALGDKMFTQGLTRIIFHRYAHQPHPTAVPGMTMGPWGIHFDRTTTWWNQGRSWLDYLARCQNLLQQGLFVADLAYFTGEEGNQYTKVEPFELDPAPPQGYDYDLINAETLVKRARLDSSNLTLPDGMSYRVLVLQDHKAVSLELLRKLRNLVNNGLMLIGAKPSTSLGLRAHSQGETEFQRLATELWGAHTTDRINGPTVTDNRLGKGRVFWGQPIQTVLTTLGIKPDFQVTSRSGDAPVTYIHRRIGEAHVYFLANQRRTGEELVCTFRVDGKQPELWDAATGKQTPMSIYELVNGQTQVPIWLEPAGSIFVVFRSPSKPKRLKTVMNGKETLLSATLFPAPTRKIYKDITNNFTISLWAKPELNIMLATNGFMDSVKDPWTDYYAIYPPSGTELYGAGHAACGLAIGRNGVAVWERTSGKPVFKLAAPATISGWSHIALVYKEGSPSVYINGKLSQAGKSGGSIVHPGLGQAYLSDGASFYNGDMTEPQLLSGPSSDDRIRQLVTQGRPKIATLPVVEIARDGTSALRFWQNGQYMLRDNSGKEMALLIAGISQPMQLDGAWQVNFPPNLGAPEQITLTKLISLTNHEQDGVKYFSGTATYTKTINVNANVIARGKQLFLDLGRVEVMAGVTVNGKDLGSLWKRPYQIDITEAVKTGDNILVIKVTNLWPNRLIGDEQLPDPDKFTPGGGAGGFASLSNGAIVELPAWYKEGKPKPADGRVTFTTWKHYNKDSPLLESGLIGPVVLRVADQKVVS</sequence>
<dbReference type="Pfam" id="PF13385">
    <property type="entry name" value="Laminin_G_3"/>
    <property type="match status" value="1"/>
</dbReference>
<proteinExistence type="predicted"/>
<dbReference type="SUPFAM" id="SSF49899">
    <property type="entry name" value="Concanavalin A-like lectins/glucanases"/>
    <property type="match status" value="1"/>
</dbReference>
<evidence type="ECO:0000313" key="4">
    <source>
        <dbReference type="EMBL" id="MFD2933169.1"/>
    </source>
</evidence>
<dbReference type="PANTHER" id="PTHR43817">
    <property type="entry name" value="GLYCOSYL HYDROLASE"/>
    <property type="match status" value="1"/>
</dbReference>
<dbReference type="PANTHER" id="PTHR43817:SF1">
    <property type="entry name" value="HYDROLASE, FAMILY 43, PUTATIVE (AFU_ORTHOLOGUE AFUA_3G01660)-RELATED"/>
    <property type="match status" value="1"/>
</dbReference>
<dbReference type="Gene3D" id="2.60.120.260">
    <property type="entry name" value="Galactose-binding domain-like"/>
    <property type="match status" value="2"/>
</dbReference>
<dbReference type="Pfam" id="PF22666">
    <property type="entry name" value="Glyco_hydro_2_N2"/>
    <property type="match status" value="1"/>
</dbReference>
<dbReference type="NCBIfam" id="NF045579">
    <property type="entry name" value="rhamnoside_JR"/>
    <property type="match status" value="1"/>
</dbReference>
<keyword evidence="2 4" id="KW-0378">Hydrolase</keyword>
<dbReference type="InterPro" id="IPR013320">
    <property type="entry name" value="ConA-like_dom_sf"/>
</dbReference>
<feature type="domain" description="Beta-mannosidase-like galactose-binding" evidence="3">
    <location>
        <begin position="1218"/>
        <end position="1291"/>
    </location>
</feature>
<gene>
    <name evidence="4" type="ORF">ACFS25_05205</name>
</gene>
<dbReference type="Gene3D" id="2.60.120.200">
    <property type="match status" value="1"/>
</dbReference>
<dbReference type="SUPFAM" id="SSF49785">
    <property type="entry name" value="Galactose-binding domain-like"/>
    <property type="match status" value="2"/>
</dbReference>
<comment type="caution">
    <text evidence="4">The sequence shown here is derived from an EMBL/GenBank/DDBJ whole genome shotgun (WGS) entry which is preliminary data.</text>
</comment>
<protein>
    <submittedName>
        <fullName evidence="4">Glycosyl hydrolase</fullName>
    </submittedName>
</protein>
<name>A0ABW6AGM6_9BACT</name>
<evidence type="ECO:0000313" key="5">
    <source>
        <dbReference type="Proteomes" id="UP001597512"/>
    </source>
</evidence>
<reference evidence="5" key="1">
    <citation type="journal article" date="2019" name="Int. J. Syst. Evol. Microbiol.">
        <title>The Global Catalogue of Microorganisms (GCM) 10K type strain sequencing project: providing services to taxonomists for standard genome sequencing and annotation.</title>
        <authorList>
            <consortium name="The Broad Institute Genomics Platform"/>
            <consortium name="The Broad Institute Genome Sequencing Center for Infectious Disease"/>
            <person name="Wu L."/>
            <person name="Ma J."/>
        </authorList>
    </citation>
    <scope>NUCLEOTIDE SEQUENCE [LARGE SCALE GENOMIC DNA]</scope>
    <source>
        <strain evidence="5">KCTC 52490</strain>
    </source>
</reference>
<evidence type="ECO:0000256" key="2">
    <source>
        <dbReference type="ARBA" id="ARBA00022801"/>
    </source>
</evidence>
<dbReference type="InterPro" id="IPR054593">
    <property type="entry name" value="Beta-mannosidase-like_N2"/>
</dbReference>
<dbReference type="GO" id="GO:0016787">
    <property type="term" value="F:hydrolase activity"/>
    <property type="evidence" value="ECO:0007669"/>
    <property type="project" value="UniProtKB-KW"/>
</dbReference>
<organism evidence="4 5">
    <name type="scientific">Spirosoma flavum</name>
    <dbReference type="NCBI Taxonomy" id="2048557"/>
    <lineage>
        <taxon>Bacteria</taxon>
        <taxon>Pseudomonadati</taxon>
        <taxon>Bacteroidota</taxon>
        <taxon>Cytophagia</taxon>
        <taxon>Cytophagales</taxon>
        <taxon>Cytophagaceae</taxon>
        <taxon>Spirosoma</taxon>
    </lineage>
</organism>
<accession>A0ABW6AGM6</accession>
<dbReference type="Pfam" id="PF17132">
    <property type="entry name" value="Glyco_hydro_106"/>
    <property type="match status" value="1"/>
</dbReference>
<dbReference type="EMBL" id="JBHUOM010000001">
    <property type="protein sequence ID" value="MFD2933169.1"/>
    <property type="molecule type" value="Genomic_DNA"/>
</dbReference>
<evidence type="ECO:0000259" key="3">
    <source>
        <dbReference type="Pfam" id="PF22666"/>
    </source>
</evidence>
<keyword evidence="1" id="KW-0732">Signal</keyword>